<evidence type="ECO:0000313" key="1">
    <source>
        <dbReference type="EMBL" id="NMF00257.1"/>
    </source>
</evidence>
<dbReference type="Proteomes" id="UP000561326">
    <property type="component" value="Unassembled WGS sequence"/>
</dbReference>
<comment type="caution">
    <text evidence="1">The sequence shown here is derived from an EMBL/GenBank/DDBJ whole genome shotgun (WGS) entry which is preliminary data.</text>
</comment>
<organism evidence="1 2">
    <name type="scientific">Aneurinibacillus aneurinilyticus</name>
    <name type="common">Bacillus aneurinolyticus</name>
    <dbReference type="NCBI Taxonomy" id="1391"/>
    <lineage>
        <taxon>Bacteria</taxon>
        <taxon>Bacillati</taxon>
        <taxon>Bacillota</taxon>
        <taxon>Bacilli</taxon>
        <taxon>Bacillales</taxon>
        <taxon>Paenibacillaceae</taxon>
        <taxon>Aneurinibacillus group</taxon>
        <taxon>Aneurinibacillus</taxon>
    </lineage>
</organism>
<gene>
    <name evidence="1" type="ORF">HF838_18680</name>
</gene>
<accession>A0A848D2R1</accession>
<dbReference type="RefSeq" id="WP_168976053.1">
    <property type="nucleotide sequence ID" value="NZ_JABAGO010000042.1"/>
</dbReference>
<sequence>MEKKRRKPQPNQRPVLFSRKITEWMRSENSVARTNENALGGGRPAWNGRK</sequence>
<protein>
    <submittedName>
        <fullName evidence="1">Uncharacterized protein</fullName>
    </submittedName>
</protein>
<name>A0A848D2R1_ANEAE</name>
<proteinExistence type="predicted"/>
<dbReference type="EMBL" id="JABAGO010000042">
    <property type="protein sequence ID" value="NMF00257.1"/>
    <property type="molecule type" value="Genomic_DNA"/>
</dbReference>
<dbReference type="AlphaFoldDB" id="A0A848D2R1"/>
<reference evidence="1 2" key="1">
    <citation type="submission" date="2020-04" db="EMBL/GenBank/DDBJ databases">
        <authorList>
            <person name="Hitch T.C.A."/>
            <person name="Wylensek D."/>
            <person name="Clavel T."/>
        </authorList>
    </citation>
    <scope>NUCLEOTIDE SEQUENCE [LARGE SCALE GENOMIC DNA]</scope>
    <source>
        <strain evidence="1 2">WB01_D5_05</strain>
    </source>
</reference>
<evidence type="ECO:0000313" key="2">
    <source>
        <dbReference type="Proteomes" id="UP000561326"/>
    </source>
</evidence>